<dbReference type="GO" id="GO:0035251">
    <property type="term" value="F:UDP-glucosyltransferase activity"/>
    <property type="evidence" value="ECO:0007669"/>
    <property type="project" value="InterPro"/>
</dbReference>
<accession>A0AAN9EH03</accession>
<protein>
    <submittedName>
        <fullName evidence="4">Uncharacterized protein</fullName>
    </submittedName>
</protein>
<dbReference type="FunFam" id="3.40.50.2000:FF:000037">
    <property type="entry name" value="Glycosyltransferase"/>
    <property type="match status" value="1"/>
</dbReference>
<dbReference type="CDD" id="cd03784">
    <property type="entry name" value="GT1_Gtf-like"/>
    <property type="match status" value="1"/>
</dbReference>
<name>A0AAN9EH03_CROPI</name>
<comment type="similarity">
    <text evidence="1">Belongs to the UDP-glycosyltransferase family.</text>
</comment>
<dbReference type="Gene3D" id="3.40.50.2000">
    <property type="entry name" value="Glycogen Phosphorylase B"/>
    <property type="match status" value="2"/>
</dbReference>
<dbReference type="PANTHER" id="PTHR48049">
    <property type="entry name" value="GLYCOSYLTRANSFERASE"/>
    <property type="match status" value="1"/>
</dbReference>
<dbReference type="FunFam" id="3.40.50.2000:FF:000087">
    <property type="entry name" value="Glycosyltransferase"/>
    <property type="match status" value="1"/>
</dbReference>
<dbReference type="PANTHER" id="PTHR48049:SF91">
    <property type="entry name" value="UDP-GLYCOSYLTRANSFERASE 79B7-RELATED"/>
    <property type="match status" value="1"/>
</dbReference>
<proteinExistence type="inferred from homology"/>
<dbReference type="EMBL" id="JAYWIO010000006">
    <property type="protein sequence ID" value="KAK7257187.1"/>
    <property type="molecule type" value="Genomic_DNA"/>
</dbReference>
<dbReference type="Pfam" id="PF00201">
    <property type="entry name" value="UDPGT"/>
    <property type="match status" value="1"/>
</dbReference>
<evidence type="ECO:0000313" key="5">
    <source>
        <dbReference type="Proteomes" id="UP001372338"/>
    </source>
</evidence>
<organism evidence="4 5">
    <name type="scientific">Crotalaria pallida</name>
    <name type="common">Smooth rattlebox</name>
    <name type="synonym">Crotalaria striata</name>
    <dbReference type="NCBI Taxonomy" id="3830"/>
    <lineage>
        <taxon>Eukaryota</taxon>
        <taxon>Viridiplantae</taxon>
        <taxon>Streptophyta</taxon>
        <taxon>Embryophyta</taxon>
        <taxon>Tracheophyta</taxon>
        <taxon>Spermatophyta</taxon>
        <taxon>Magnoliopsida</taxon>
        <taxon>eudicotyledons</taxon>
        <taxon>Gunneridae</taxon>
        <taxon>Pentapetalae</taxon>
        <taxon>rosids</taxon>
        <taxon>fabids</taxon>
        <taxon>Fabales</taxon>
        <taxon>Fabaceae</taxon>
        <taxon>Papilionoideae</taxon>
        <taxon>50 kb inversion clade</taxon>
        <taxon>genistoids sensu lato</taxon>
        <taxon>core genistoids</taxon>
        <taxon>Crotalarieae</taxon>
        <taxon>Crotalaria</taxon>
    </lineage>
</organism>
<dbReference type="SUPFAM" id="SSF53756">
    <property type="entry name" value="UDP-Glycosyltransferase/glycogen phosphorylase"/>
    <property type="match status" value="1"/>
</dbReference>
<reference evidence="4 5" key="1">
    <citation type="submission" date="2024-01" db="EMBL/GenBank/DDBJ databases">
        <title>The genomes of 5 underutilized Papilionoideae crops provide insights into root nodulation and disease resistanc.</title>
        <authorList>
            <person name="Yuan L."/>
        </authorList>
    </citation>
    <scope>NUCLEOTIDE SEQUENCE [LARGE SCALE GENOMIC DNA]</scope>
    <source>
        <strain evidence="4">ZHUSHIDOU_FW_LH</strain>
        <tissue evidence="4">Leaf</tissue>
    </source>
</reference>
<evidence type="ECO:0000256" key="3">
    <source>
        <dbReference type="ARBA" id="ARBA00022679"/>
    </source>
</evidence>
<dbReference type="AlphaFoldDB" id="A0AAN9EH03"/>
<evidence type="ECO:0000313" key="4">
    <source>
        <dbReference type="EMBL" id="KAK7257187.1"/>
    </source>
</evidence>
<evidence type="ECO:0000256" key="1">
    <source>
        <dbReference type="ARBA" id="ARBA00009995"/>
    </source>
</evidence>
<dbReference type="InterPro" id="IPR050481">
    <property type="entry name" value="UDP-glycosyltransf_plant"/>
</dbReference>
<evidence type="ECO:0000256" key="2">
    <source>
        <dbReference type="ARBA" id="ARBA00022676"/>
    </source>
</evidence>
<comment type="caution">
    <text evidence="4">The sequence shown here is derived from an EMBL/GenBank/DDBJ whole genome shotgun (WGS) entry which is preliminary data.</text>
</comment>
<gene>
    <name evidence="4" type="ORF">RIF29_30976</name>
</gene>
<dbReference type="InterPro" id="IPR002213">
    <property type="entry name" value="UDP_glucos_trans"/>
</dbReference>
<keyword evidence="5" id="KW-1185">Reference proteome</keyword>
<dbReference type="Proteomes" id="UP001372338">
    <property type="component" value="Unassembled WGS sequence"/>
</dbReference>
<keyword evidence="2" id="KW-0328">Glycosyltransferase</keyword>
<keyword evidence="3" id="KW-0808">Transferase</keyword>
<sequence length="478" mass="53127">MAMAMARSNTTTNNDNKLLHIAMLPWFATGHMTPFLHLSNELAKRGHKITFFLPHKAKLQLQHLNRYPHLITFHTLTIPHVHGLPPGTQTASEIPISITNLLAMAKDRTRDQVELALSSTKPHLVFHDSVYWLPQVAKKLGIKTVSYNVVCAAALAISFVPARNVPKDRAITEEELSILPQGYPSSKVVLRGNEVRELFFISTPFGEGNMTLYDRITTSFKESDVIAIRTSRELEGSFCDYISAQYDGKRVLLTGPVLPTDEEVVEVKSEEEGYTEWLDGFESVGSVVFCAFGSQLMLEKEQFQEMLLGFELSGFPFLVSLKAPIGCETVEEALPQGFEERVKGRGVVASKGWVQQPVILKHPSVGCFVNHCGFGSMWESLMSDKQIVLVPHLGDQILNTRLLVEELGVAVEVEKGENGWVSKESLSEAIKTVMDEGSEVGAAVKRNHTLFKERVGSAGLMNGYVDKFVQDIQELLIE</sequence>